<evidence type="ECO:0000313" key="2">
    <source>
        <dbReference type="Proteomes" id="UP000634136"/>
    </source>
</evidence>
<keyword evidence="2" id="KW-1185">Reference proteome</keyword>
<evidence type="ECO:0000313" key="1">
    <source>
        <dbReference type="EMBL" id="KAF7844295.1"/>
    </source>
</evidence>
<gene>
    <name evidence="1" type="ORF">G2W53_001200</name>
</gene>
<name>A0A834XH29_9FABA</name>
<dbReference type="Proteomes" id="UP000634136">
    <property type="component" value="Unassembled WGS sequence"/>
</dbReference>
<comment type="caution">
    <text evidence="1">The sequence shown here is derived from an EMBL/GenBank/DDBJ whole genome shotgun (WGS) entry which is preliminary data.</text>
</comment>
<dbReference type="AlphaFoldDB" id="A0A834XH29"/>
<accession>A0A834XH29</accession>
<reference evidence="1" key="1">
    <citation type="submission" date="2020-09" db="EMBL/GenBank/DDBJ databases">
        <title>Genome-Enabled Discovery of Anthraquinone Biosynthesis in Senna tora.</title>
        <authorList>
            <person name="Kang S.-H."/>
            <person name="Pandey R.P."/>
            <person name="Lee C.-M."/>
            <person name="Sim J.-S."/>
            <person name="Jeong J.-T."/>
            <person name="Choi B.-S."/>
            <person name="Jung M."/>
            <person name="Ginzburg D."/>
            <person name="Zhao K."/>
            <person name="Won S.Y."/>
            <person name="Oh T.-J."/>
            <person name="Yu Y."/>
            <person name="Kim N.-H."/>
            <person name="Lee O.R."/>
            <person name="Lee T.-H."/>
            <person name="Bashyal P."/>
            <person name="Kim T.-S."/>
            <person name="Lee W.-H."/>
            <person name="Kawkins C."/>
            <person name="Kim C.-K."/>
            <person name="Kim J.S."/>
            <person name="Ahn B.O."/>
            <person name="Rhee S.Y."/>
            <person name="Sohng J.K."/>
        </authorList>
    </citation>
    <scope>NUCLEOTIDE SEQUENCE</scope>
    <source>
        <tissue evidence="1">Leaf</tissue>
    </source>
</reference>
<sequence length="134" mass="15595">MNHPSHTQENWKKRFYAVEEHSYANCPLSYTKGYRVCIVATNSYATGANPKILFSEHIYTQKRLWKLEEQRNIVLLSFEETKGYEQLGTEVVPIFAAGKRLFCIWQSLHNMLLQRHPCDASIAHGKFTSCQKLE</sequence>
<protein>
    <submittedName>
        <fullName evidence="1">Uncharacterized protein</fullName>
    </submittedName>
</protein>
<dbReference type="EMBL" id="JAAIUW010000001">
    <property type="protein sequence ID" value="KAF7844295.1"/>
    <property type="molecule type" value="Genomic_DNA"/>
</dbReference>
<proteinExistence type="predicted"/>
<organism evidence="1 2">
    <name type="scientific">Senna tora</name>
    <dbReference type="NCBI Taxonomy" id="362788"/>
    <lineage>
        <taxon>Eukaryota</taxon>
        <taxon>Viridiplantae</taxon>
        <taxon>Streptophyta</taxon>
        <taxon>Embryophyta</taxon>
        <taxon>Tracheophyta</taxon>
        <taxon>Spermatophyta</taxon>
        <taxon>Magnoliopsida</taxon>
        <taxon>eudicotyledons</taxon>
        <taxon>Gunneridae</taxon>
        <taxon>Pentapetalae</taxon>
        <taxon>rosids</taxon>
        <taxon>fabids</taxon>
        <taxon>Fabales</taxon>
        <taxon>Fabaceae</taxon>
        <taxon>Caesalpinioideae</taxon>
        <taxon>Cassia clade</taxon>
        <taxon>Senna</taxon>
    </lineage>
</organism>